<keyword evidence="1" id="KW-0812">Transmembrane</keyword>
<proteinExistence type="predicted"/>
<dbReference type="SMART" id="SM00014">
    <property type="entry name" value="acidPPc"/>
    <property type="match status" value="1"/>
</dbReference>
<name>A0A6P1VSG4_9BACT</name>
<feature type="transmembrane region" description="Helical" evidence="1">
    <location>
        <begin position="52"/>
        <end position="69"/>
    </location>
</feature>
<feature type="transmembrane region" description="Helical" evidence="1">
    <location>
        <begin position="212"/>
        <end position="233"/>
    </location>
</feature>
<dbReference type="KEGG" id="senf:GJR95_10200"/>
<keyword evidence="1" id="KW-1133">Transmembrane helix</keyword>
<dbReference type="Gene3D" id="1.20.144.10">
    <property type="entry name" value="Phosphatidic acid phosphatase type 2/haloperoxidase"/>
    <property type="match status" value="1"/>
</dbReference>
<evidence type="ECO:0000256" key="1">
    <source>
        <dbReference type="SAM" id="Phobius"/>
    </source>
</evidence>
<accession>A0A6P1VSG4</accession>
<reference evidence="3 4" key="1">
    <citation type="submission" date="2019-11" db="EMBL/GenBank/DDBJ databases">
        <title>Spirosoma endbachense sp. nov., isolated from a natural salt meadow.</title>
        <authorList>
            <person name="Rojas J."/>
            <person name="Ambika Manirajan B."/>
            <person name="Ratering S."/>
            <person name="Suarez C."/>
            <person name="Geissler-Plaum R."/>
            <person name="Schnell S."/>
        </authorList>
    </citation>
    <scope>NUCLEOTIDE SEQUENCE [LARGE SCALE GENOMIC DNA]</scope>
    <source>
        <strain evidence="3 4">I-24</strain>
    </source>
</reference>
<dbReference type="CDD" id="cd03394">
    <property type="entry name" value="PAP2_like_5"/>
    <property type="match status" value="1"/>
</dbReference>
<dbReference type="InterPro" id="IPR000326">
    <property type="entry name" value="PAP2/HPO"/>
</dbReference>
<feature type="transmembrane region" description="Helical" evidence="1">
    <location>
        <begin position="126"/>
        <end position="143"/>
    </location>
</feature>
<organism evidence="3 4">
    <name type="scientific">Spirosoma endbachense</name>
    <dbReference type="NCBI Taxonomy" id="2666025"/>
    <lineage>
        <taxon>Bacteria</taxon>
        <taxon>Pseudomonadati</taxon>
        <taxon>Bacteroidota</taxon>
        <taxon>Cytophagia</taxon>
        <taxon>Cytophagales</taxon>
        <taxon>Cytophagaceae</taxon>
        <taxon>Spirosoma</taxon>
    </lineage>
</organism>
<evidence type="ECO:0000313" key="3">
    <source>
        <dbReference type="EMBL" id="QHV95358.1"/>
    </source>
</evidence>
<dbReference type="RefSeq" id="WP_162385770.1">
    <property type="nucleotide sequence ID" value="NZ_CP045997.1"/>
</dbReference>
<dbReference type="Pfam" id="PF01569">
    <property type="entry name" value="PAP2"/>
    <property type="match status" value="1"/>
</dbReference>
<dbReference type="EMBL" id="CP045997">
    <property type="protein sequence ID" value="QHV95358.1"/>
    <property type="molecule type" value="Genomic_DNA"/>
</dbReference>
<feature type="domain" description="Phosphatidic acid phosphatase type 2/haloperoxidase" evidence="2">
    <location>
        <begin position="127"/>
        <end position="227"/>
    </location>
</feature>
<keyword evidence="4" id="KW-1185">Reference proteome</keyword>
<sequence>MTKQKGQFDSPFSCWVLLSWLFLFPLLTTYGQPVNTVFQRTSWDTIPASPTAFRWVAPAVLIPVGLALLPDYPNSHLDRFYVRGEIQDKIHFRTHADDYLQYGPAVAWAGLSLAGVKGRSNPLDRAFIGVLAYGISSVVVLGLKHTTNELRPDGSNSLSFPSGHTTDAFTGAGLLDREFRGVSPWIPIGGYAMATSTGILRMTNDKHWISDVLVGAGIGLLSTEVAYHVYPWLKRKLGRHKSALHQLISARL</sequence>
<dbReference type="Proteomes" id="UP000464577">
    <property type="component" value="Chromosome"/>
</dbReference>
<dbReference type="SUPFAM" id="SSF48317">
    <property type="entry name" value="Acid phosphatase/Vanadium-dependent haloperoxidase"/>
    <property type="match status" value="1"/>
</dbReference>
<gene>
    <name evidence="3" type="ORF">GJR95_10200</name>
</gene>
<evidence type="ECO:0000259" key="2">
    <source>
        <dbReference type="SMART" id="SM00014"/>
    </source>
</evidence>
<feature type="transmembrane region" description="Helical" evidence="1">
    <location>
        <begin position="12"/>
        <end position="32"/>
    </location>
</feature>
<protein>
    <submittedName>
        <fullName evidence="3">Phosphatase PAP2 family protein</fullName>
    </submittedName>
</protein>
<dbReference type="AlphaFoldDB" id="A0A6P1VSG4"/>
<keyword evidence="1" id="KW-0472">Membrane</keyword>
<evidence type="ECO:0000313" key="4">
    <source>
        <dbReference type="Proteomes" id="UP000464577"/>
    </source>
</evidence>
<dbReference type="InterPro" id="IPR036938">
    <property type="entry name" value="PAP2/HPO_sf"/>
</dbReference>